<protein>
    <submittedName>
        <fullName evidence="1">Uncharacterized protein</fullName>
    </submittedName>
</protein>
<reference evidence="2" key="1">
    <citation type="journal article" date="2014" name="Proc. Natl. Acad. Sci. U.S.A.">
        <title>Extensive sampling of basidiomycete genomes demonstrates inadequacy of the white-rot/brown-rot paradigm for wood decay fungi.</title>
        <authorList>
            <person name="Riley R."/>
            <person name="Salamov A.A."/>
            <person name="Brown D.W."/>
            <person name="Nagy L.G."/>
            <person name="Floudas D."/>
            <person name="Held B.W."/>
            <person name="Levasseur A."/>
            <person name="Lombard V."/>
            <person name="Morin E."/>
            <person name="Otillar R."/>
            <person name="Lindquist E.A."/>
            <person name="Sun H."/>
            <person name="LaButti K.M."/>
            <person name="Schmutz J."/>
            <person name="Jabbour D."/>
            <person name="Luo H."/>
            <person name="Baker S.E."/>
            <person name="Pisabarro A.G."/>
            <person name="Walton J.D."/>
            <person name="Blanchette R.A."/>
            <person name="Henrissat B."/>
            <person name="Martin F."/>
            <person name="Cullen D."/>
            <person name="Hibbett D.S."/>
            <person name="Grigoriev I.V."/>
        </authorList>
    </citation>
    <scope>NUCLEOTIDE SEQUENCE [LARGE SCALE GENOMIC DNA]</scope>
    <source>
        <strain evidence="2">CBS 339.88</strain>
    </source>
</reference>
<dbReference type="EMBL" id="KL142371">
    <property type="protein sequence ID" value="KDR81212.1"/>
    <property type="molecule type" value="Genomic_DNA"/>
</dbReference>
<evidence type="ECO:0000313" key="2">
    <source>
        <dbReference type="Proteomes" id="UP000027222"/>
    </source>
</evidence>
<accession>A0A067TFS0</accession>
<evidence type="ECO:0000313" key="1">
    <source>
        <dbReference type="EMBL" id="KDR81212.1"/>
    </source>
</evidence>
<dbReference type="Proteomes" id="UP000027222">
    <property type="component" value="Unassembled WGS sequence"/>
</dbReference>
<name>A0A067TFS0_GALM3</name>
<sequence length="180" mass="20018">MSATTANFSIVSTGTSTVQATYAIITTLAVAATLRGALPFPHRKPIPAGPGFNQEKMATCMRPQSFPFYTLLRFYPLQLFLILYDDRLQHHLPSSFTRQLSSLFASPATKSSISTLYSHSRSPLLSFPARESIDAVFLTSSSELGQRPLGSRRSVPVIRTFRHLRDTHPYSVHDCQLTEV</sequence>
<organism evidence="1 2">
    <name type="scientific">Galerina marginata (strain CBS 339.88)</name>
    <dbReference type="NCBI Taxonomy" id="685588"/>
    <lineage>
        <taxon>Eukaryota</taxon>
        <taxon>Fungi</taxon>
        <taxon>Dikarya</taxon>
        <taxon>Basidiomycota</taxon>
        <taxon>Agaricomycotina</taxon>
        <taxon>Agaricomycetes</taxon>
        <taxon>Agaricomycetidae</taxon>
        <taxon>Agaricales</taxon>
        <taxon>Agaricineae</taxon>
        <taxon>Strophariaceae</taxon>
        <taxon>Galerina</taxon>
    </lineage>
</organism>
<keyword evidence="2" id="KW-1185">Reference proteome</keyword>
<dbReference type="HOGENOM" id="CLU_1496318_0_0_1"/>
<gene>
    <name evidence="1" type="ORF">GALMADRAFT_136246</name>
</gene>
<dbReference type="AlphaFoldDB" id="A0A067TFS0"/>
<proteinExistence type="predicted"/>